<proteinExistence type="predicted"/>
<feature type="region of interest" description="Disordered" evidence="1">
    <location>
        <begin position="67"/>
        <end position="94"/>
    </location>
</feature>
<gene>
    <name evidence="2" type="ORF">AVEN_40387_1</name>
</gene>
<dbReference type="EMBL" id="BGPR01031281">
    <property type="protein sequence ID" value="GBO04255.1"/>
    <property type="molecule type" value="Genomic_DNA"/>
</dbReference>
<name>A0A4Y2TUF4_ARAVE</name>
<accession>A0A4Y2TUF4</accession>
<reference evidence="2 3" key="1">
    <citation type="journal article" date="2019" name="Sci. Rep.">
        <title>Orb-weaving spider Araneus ventricosus genome elucidates the spidroin gene catalogue.</title>
        <authorList>
            <person name="Kono N."/>
            <person name="Nakamura H."/>
            <person name="Ohtoshi R."/>
            <person name="Moran D.A.P."/>
            <person name="Shinohara A."/>
            <person name="Yoshida Y."/>
            <person name="Fujiwara M."/>
            <person name="Mori M."/>
            <person name="Tomita M."/>
            <person name="Arakawa K."/>
        </authorList>
    </citation>
    <scope>NUCLEOTIDE SEQUENCE [LARGE SCALE GENOMIC DNA]</scope>
</reference>
<keyword evidence="3" id="KW-1185">Reference proteome</keyword>
<evidence type="ECO:0000313" key="3">
    <source>
        <dbReference type="Proteomes" id="UP000499080"/>
    </source>
</evidence>
<protein>
    <submittedName>
        <fullName evidence="2">Uncharacterized protein</fullName>
    </submittedName>
</protein>
<organism evidence="2 3">
    <name type="scientific">Araneus ventricosus</name>
    <name type="common">Orbweaver spider</name>
    <name type="synonym">Epeira ventricosa</name>
    <dbReference type="NCBI Taxonomy" id="182803"/>
    <lineage>
        <taxon>Eukaryota</taxon>
        <taxon>Metazoa</taxon>
        <taxon>Ecdysozoa</taxon>
        <taxon>Arthropoda</taxon>
        <taxon>Chelicerata</taxon>
        <taxon>Arachnida</taxon>
        <taxon>Araneae</taxon>
        <taxon>Araneomorphae</taxon>
        <taxon>Entelegynae</taxon>
        <taxon>Araneoidea</taxon>
        <taxon>Araneidae</taxon>
        <taxon>Araneus</taxon>
    </lineage>
</organism>
<evidence type="ECO:0000256" key="1">
    <source>
        <dbReference type="SAM" id="MobiDB-lite"/>
    </source>
</evidence>
<feature type="non-terminal residue" evidence="2">
    <location>
        <position position="1"/>
    </location>
</feature>
<evidence type="ECO:0000313" key="2">
    <source>
        <dbReference type="EMBL" id="GBO04255.1"/>
    </source>
</evidence>
<dbReference type="Proteomes" id="UP000499080">
    <property type="component" value="Unassembled WGS sequence"/>
</dbReference>
<comment type="caution">
    <text evidence="2">The sequence shown here is derived from an EMBL/GenBank/DDBJ whole genome shotgun (WGS) entry which is preliminary data.</text>
</comment>
<dbReference type="AlphaFoldDB" id="A0A4Y2TUF4"/>
<sequence length="115" mass="12926">RWLVIEKFERNPGSVPSVSESRGLWIQDLTPPKTTPMWLCTLKGSIQMCPGWLVPLLTMRNPTNCQMRPQWPGGKVSTSRSAGSRLEPDSTEEPPCKRVWCKLNPSGPNALPLVW</sequence>